<protein>
    <submittedName>
        <fullName evidence="1">Uncharacterized protein</fullName>
    </submittedName>
</protein>
<dbReference type="VEuPathDB" id="AmoebaDB:KM1_302910"/>
<dbReference type="AlphaFoldDB" id="A0A5K1VRJ0"/>
<name>A0A5K1VRJ0_ENTHI</name>
<dbReference type="OMA" id="HHEEMID"/>
<organism evidence="1 2">
    <name type="scientific">Entamoeba histolytica</name>
    <dbReference type="NCBI Taxonomy" id="5759"/>
    <lineage>
        <taxon>Eukaryota</taxon>
        <taxon>Amoebozoa</taxon>
        <taxon>Evosea</taxon>
        <taxon>Archamoebae</taxon>
        <taxon>Mastigamoebida</taxon>
        <taxon>Entamoebidae</taxon>
        <taxon>Entamoeba</taxon>
    </lineage>
</organism>
<dbReference type="VEuPathDB" id="AmoebaDB:EHI5A_124930"/>
<evidence type="ECO:0000313" key="1">
    <source>
        <dbReference type="EMBL" id="GAT98835.1"/>
    </source>
</evidence>
<dbReference type="EMBL" id="BDEQ01000001">
    <property type="protein sequence ID" value="GAT98835.1"/>
    <property type="molecule type" value="Genomic_DNA"/>
</dbReference>
<accession>A0A5K1VRJ0</accession>
<gene>
    <name evidence="1" type="ORF">CL6EHI_160680</name>
</gene>
<sequence length="207" mass="24565">MQQRKRIQIPIPREAQLKYMQNKRQMKDIETFQVTALLTLLSPYCGFVLEYPRKQTTVTATLPLVQSLVFPNETINLGELAENVCRPAFELNLKKGMKRDSAIRRYEKNRRTFIHNFLFDILLEKSYFFNSKLSRKTMKTFRFERIETIFFEQKPILNFEEMVILGKNAMSFFANSFNEERSIYIDQNNTTLLSLHPLFNITCSLHN</sequence>
<comment type="caution">
    <text evidence="1">The sequence shown here is derived from an EMBL/GenBank/DDBJ whole genome shotgun (WGS) entry which is preliminary data.</text>
</comment>
<evidence type="ECO:0000313" key="2">
    <source>
        <dbReference type="Proteomes" id="UP000078387"/>
    </source>
</evidence>
<dbReference type="Proteomes" id="UP000078387">
    <property type="component" value="Unassembled WGS sequence"/>
</dbReference>
<dbReference type="VEuPathDB" id="AmoebaDB:EHI_160680"/>
<reference evidence="1 2" key="1">
    <citation type="submission" date="2016-05" db="EMBL/GenBank/DDBJ databases">
        <title>First whole genome sequencing of Entamoeba histolytica HM1:IMSS-clone-6.</title>
        <authorList>
            <person name="Mukherjee Avik.K."/>
            <person name="Izumyama S."/>
            <person name="Nakada-Tsukui K."/>
            <person name="Nozaki T."/>
        </authorList>
    </citation>
    <scope>NUCLEOTIDE SEQUENCE [LARGE SCALE GENOMIC DNA]</scope>
    <source>
        <strain evidence="1 2">HM1:IMSS clone 6</strain>
    </source>
</reference>
<dbReference type="VEuPathDB" id="AmoebaDB:EHI7A_199250"/>
<dbReference type="VEuPathDB" id="AmoebaDB:EHI8A_235990"/>
<proteinExistence type="predicted"/>